<evidence type="ECO:0000256" key="6">
    <source>
        <dbReference type="ARBA" id="ARBA00022967"/>
    </source>
</evidence>
<dbReference type="InterPro" id="IPR007831">
    <property type="entry name" value="T2SS_GspE_N"/>
</dbReference>
<protein>
    <recommendedName>
        <fullName evidence="7">protein-secreting ATPase</fullName>
        <ecNumber evidence="7">7.4.2.8</ecNumber>
    </recommendedName>
</protein>
<evidence type="ECO:0000256" key="8">
    <source>
        <dbReference type="ARBA" id="ARBA00034006"/>
    </source>
</evidence>
<dbReference type="PANTHER" id="PTHR30258">
    <property type="entry name" value="TYPE II SECRETION SYSTEM PROTEIN GSPE-RELATED"/>
    <property type="match status" value="1"/>
</dbReference>
<dbReference type="InterPro" id="IPR013369">
    <property type="entry name" value="T2SS_GspE"/>
</dbReference>
<evidence type="ECO:0000256" key="5">
    <source>
        <dbReference type="ARBA" id="ARBA00022927"/>
    </source>
</evidence>
<keyword evidence="3" id="KW-0547">Nucleotide-binding</keyword>
<dbReference type="GO" id="GO:0005524">
    <property type="term" value="F:ATP binding"/>
    <property type="evidence" value="ECO:0007669"/>
    <property type="project" value="UniProtKB-KW"/>
</dbReference>
<dbReference type="InterPro" id="IPR001482">
    <property type="entry name" value="T2SS/T4SS_dom"/>
</dbReference>
<dbReference type="SUPFAM" id="SSF52540">
    <property type="entry name" value="P-loop containing nucleoside triphosphate hydrolases"/>
    <property type="match status" value="1"/>
</dbReference>
<evidence type="ECO:0000256" key="1">
    <source>
        <dbReference type="ARBA" id="ARBA00006611"/>
    </source>
</evidence>
<dbReference type="FunFam" id="3.40.50.300:FF:000398">
    <property type="entry name" value="Type IV pilus assembly ATPase PilB"/>
    <property type="match status" value="1"/>
</dbReference>
<sequence length="548" mass="60400">MEIIKKISVRSEVGSAGQNEQLGAVRYSTEEMSLREQAEAYGIELLLTVPHRFVDVELICRFSISYLKKHLMVPLKDDDGALVVGMASSASLMYLNDFTLFLGTPVMKGVLLTEQAVMSLIDRAFGDSQEEADVADVLEGAESFSIEYIDEETINDLLDDSSDAPFIKLVNMVLTQAVRAGASDVHIEPFKDILRVRFRLDGVLYDKHSFIKKFHAAIVSRIKVMAKLNIAEKRLPQDGRIALTLGGRQVDLRVSTLPTSHGERIVMRLLEKSTRILDLSELGLQDDDRELFRNITRLSHGIVLVTGPTGSGKTTSLYAALSDINSSDKNIMTIEDPVEYQLEGIGQIQVNTKTGLTFAKGLRSIVRQDPDIILVGEIRDKETADIAIQSALTGHLVFSTLHTNDAPSAITRLTDMGVEPYLLSSVLRVVVAQRLVRVLCPHCKREVVATAESAIECDSMAKAIVGNQIYDAAGCPECMETGYRGRQAVYEIMQVSEVIKRQMLTNSDSGELRKLAVSEGMRTLKSDGCCKVLQGITTISEIMRVSNL</sequence>
<evidence type="ECO:0000259" key="9">
    <source>
        <dbReference type="PROSITE" id="PS00662"/>
    </source>
</evidence>
<dbReference type="NCBIfam" id="TIGR02533">
    <property type="entry name" value="type_II_gspE"/>
    <property type="match status" value="1"/>
</dbReference>
<dbReference type="SMART" id="SM00382">
    <property type="entry name" value="AAA"/>
    <property type="match status" value="1"/>
</dbReference>
<evidence type="ECO:0000256" key="2">
    <source>
        <dbReference type="ARBA" id="ARBA00022448"/>
    </source>
</evidence>
<dbReference type="OrthoDB" id="9805147at2"/>
<reference evidence="11" key="1">
    <citation type="submission" date="2016-11" db="EMBL/GenBank/DDBJ databases">
        <authorList>
            <person name="Varghese N."/>
            <person name="Submissions S."/>
        </authorList>
    </citation>
    <scope>NUCLEOTIDE SEQUENCE [LARGE SCALE GENOMIC DNA]</scope>
    <source>
        <strain evidence="11">DSM 17456</strain>
    </source>
</reference>
<dbReference type="EMBL" id="FSRG01000005">
    <property type="protein sequence ID" value="SIO13084.1"/>
    <property type="molecule type" value="Genomic_DNA"/>
</dbReference>
<evidence type="ECO:0000313" key="10">
    <source>
        <dbReference type="EMBL" id="SIO13084.1"/>
    </source>
</evidence>
<dbReference type="STRING" id="1121457.SAMN02745161_1919"/>
<dbReference type="Pfam" id="PF00437">
    <property type="entry name" value="T2SSE"/>
    <property type="match status" value="1"/>
</dbReference>
<dbReference type="EC" id="7.4.2.8" evidence="7"/>
<keyword evidence="2" id="KW-0813">Transport</keyword>
<name>A0A1N6GZW4_9BACT</name>
<dbReference type="Proteomes" id="UP000184694">
    <property type="component" value="Unassembled WGS sequence"/>
</dbReference>
<evidence type="ECO:0000256" key="7">
    <source>
        <dbReference type="ARBA" id="ARBA00024382"/>
    </source>
</evidence>
<keyword evidence="5" id="KW-0653">Protein transport</keyword>
<gene>
    <name evidence="10" type="ORF">SAMN02745161_1919</name>
</gene>
<comment type="similarity">
    <text evidence="1">Belongs to the GSP E family.</text>
</comment>
<keyword evidence="11" id="KW-1185">Reference proteome</keyword>
<dbReference type="AlphaFoldDB" id="A0A1N6GZW4"/>
<dbReference type="CDD" id="cd01129">
    <property type="entry name" value="PulE-GspE-like"/>
    <property type="match status" value="1"/>
</dbReference>
<dbReference type="Gene3D" id="3.30.450.90">
    <property type="match status" value="1"/>
</dbReference>
<dbReference type="InterPro" id="IPR037257">
    <property type="entry name" value="T2SS_E_N_sf"/>
</dbReference>
<dbReference type="Gene3D" id="3.30.300.160">
    <property type="entry name" value="Type II secretion system, protein E, N-terminal domain"/>
    <property type="match status" value="1"/>
</dbReference>
<dbReference type="Gene3D" id="3.40.50.300">
    <property type="entry name" value="P-loop containing nucleotide triphosphate hydrolases"/>
    <property type="match status" value="1"/>
</dbReference>
<dbReference type="GO" id="GO:0005886">
    <property type="term" value="C:plasma membrane"/>
    <property type="evidence" value="ECO:0007669"/>
    <property type="project" value="TreeGrafter"/>
</dbReference>
<organism evidence="10 11">
    <name type="scientific">Halodesulfovibrio marinisediminis DSM 17456</name>
    <dbReference type="NCBI Taxonomy" id="1121457"/>
    <lineage>
        <taxon>Bacteria</taxon>
        <taxon>Pseudomonadati</taxon>
        <taxon>Thermodesulfobacteriota</taxon>
        <taxon>Desulfovibrionia</taxon>
        <taxon>Desulfovibrionales</taxon>
        <taxon>Desulfovibrionaceae</taxon>
        <taxon>Halodesulfovibrio</taxon>
    </lineage>
</organism>
<accession>A0A1N6GZW4</accession>
<dbReference type="GO" id="GO:0016887">
    <property type="term" value="F:ATP hydrolysis activity"/>
    <property type="evidence" value="ECO:0007669"/>
    <property type="project" value="TreeGrafter"/>
</dbReference>
<dbReference type="FunFam" id="3.30.450.90:FF:000001">
    <property type="entry name" value="Type II secretion system ATPase GspE"/>
    <property type="match status" value="1"/>
</dbReference>
<dbReference type="SUPFAM" id="SSF160246">
    <property type="entry name" value="EspE N-terminal domain-like"/>
    <property type="match status" value="1"/>
</dbReference>
<dbReference type="GO" id="GO:0015628">
    <property type="term" value="P:protein secretion by the type II secretion system"/>
    <property type="evidence" value="ECO:0007669"/>
    <property type="project" value="InterPro"/>
</dbReference>
<feature type="domain" description="Bacterial type II secretion system protein E" evidence="9">
    <location>
        <begin position="366"/>
        <end position="380"/>
    </location>
</feature>
<dbReference type="GO" id="GO:0015627">
    <property type="term" value="C:type II protein secretion system complex"/>
    <property type="evidence" value="ECO:0007669"/>
    <property type="project" value="InterPro"/>
</dbReference>
<dbReference type="InterPro" id="IPR027417">
    <property type="entry name" value="P-loop_NTPase"/>
</dbReference>
<evidence type="ECO:0000256" key="4">
    <source>
        <dbReference type="ARBA" id="ARBA00022840"/>
    </source>
</evidence>
<dbReference type="PANTHER" id="PTHR30258:SF2">
    <property type="entry name" value="COMG OPERON PROTEIN 1"/>
    <property type="match status" value="1"/>
</dbReference>
<comment type="catalytic activity">
    <reaction evidence="8">
        <text>ATP + H2O + cellular proteinSide 1 = ADP + phosphate + cellular proteinSide 2.</text>
        <dbReference type="EC" id="7.4.2.8"/>
    </reaction>
</comment>
<dbReference type="PROSITE" id="PS00662">
    <property type="entry name" value="T2SP_E"/>
    <property type="match status" value="1"/>
</dbReference>
<dbReference type="RefSeq" id="WP_084539421.1">
    <property type="nucleotide sequence ID" value="NZ_FSRG01000005.1"/>
</dbReference>
<proteinExistence type="inferred from homology"/>
<dbReference type="Pfam" id="PF05157">
    <property type="entry name" value="MshEN"/>
    <property type="match status" value="1"/>
</dbReference>
<dbReference type="GO" id="GO:0008564">
    <property type="term" value="F:protein-exporting ATPase activity"/>
    <property type="evidence" value="ECO:0007669"/>
    <property type="project" value="UniProtKB-EC"/>
</dbReference>
<dbReference type="InterPro" id="IPR003593">
    <property type="entry name" value="AAA+_ATPase"/>
</dbReference>
<evidence type="ECO:0000256" key="3">
    <source>
        <dbReference type="ARBA" id="ARBA00022741"/>
    </source>
</evidence>
<keyword evidence="4" id="KW-0067">ATP-binding</keyword>
<evidence type="ECO:0000313" key="11">
    <source>
        <dbReference type="Proteomes" id="UP000184694"/>
    </source>
</evidence>
<keyword evidence="6" id="KW-1278">Translocase</keyword>